<evidence type="ECO:0000256" key="6">
    <source>
        <dbReference type="SAM" id="MobiDB-lite"/>
    </source>
</evidence>
<evidence type="ECO:0000256" key="4">
    <source>
        <dbReference type="ARBA" id="ARBA00023163"/>
    </source>
</evidence>
<dbReference type="GO" id="GO:0003743">
    <property type="term" value="F:translation initiation factor activity"/>
    <property type="evidence" value="ECO:0007669"/>
    <property type="project" value="UniProtKB-KW"/>
</dbReference>
<dbReference type="GO" id="GO:0003677">
    <property type="term" value="F:DNA binding"/>
    <property type="evidence" value="ECO:0007669"/>
    <property type="project" value="UniProtKB-KW"/>
</dbReference>
<keyword evidence="2" id="KW-0597">Phosphoprotein</keyword>
<dbReference type="InterPro" id="IPR035625">
    <property type="entry name" value="Tfc3-like_eWH"/>
</dbReference>
<keyword evidence="4" id="KW-0804">Transcription</keyword>
<dbReference type="PANTHER" id="PTHR15180">
    <property type="entry name" value="GENERAL TRANSCRIPTION FACTOR 3C POLYPEPTIDE 1"/>
    <property type="match status" value="1"/>
</dbReference>
<evidence type="ECO:0000313" key="9">
    <source>
        <dbReference type="EMBL" id="KKA17760.1"/>
    </source>
</evidence>
<evidence type="ECO:0000313" key="10">
    <source>
        <dbReference type="Proteomes" id="UP000053958"/>
    </source>
</evidence>
<feature type="domain" description="B-block binding subunit of TFIIIC" evidence="7">
    <location>
        <begin position="139"/>
        <end position="206"/>
    </location>
</feature>
<evidence type="ECO:0000256" key="3">
    <source>
        <dbReference type="ARBA" id="ARBA00023125"/>
    </source>
</evidence>
<proteinExistence type="predicted"/>
<dbReference type="Proteomes" id="UP000053958">
    <property type="component" value="Unassembled WGS sequence"/>
</dbReference>
<dbReference type="InterPro" id="IPR046488">
    <property type="entry name" value="Sfc3/Tfc3_C"/>
</dbReference>
<dbReference type="EMBL" id="LASV01000562">
    <property type="protein sequence ID" value="KKA17760.1"/>
    <property type="molecule type" value="Genomic_DNA"/>
</dbReference>
<dbReference type="InterPro" id="IPR044210">
    <property type="entry name" value="Tfc3-like"/>
</dbReference>
<feature type="region of interest" description="Disordered" evidence="6">
    <location>
        <begin position="725"/>
        <end position="805"/>
    </location>
</feature>
<gene>
    <name evidence="9" type="ORF">T310_8298</name>
</gene>
<evidence type="ECO:0000256" key="2">
    <source>
        <dbReference type="ARBA" id="ARBA00022553"/>
    </source>
</evidence>
<dbReference type="STRING" id="1408163.A0A0F4YI31"/>
<dbReference type="GO" id="GO:0006384">
    <property type="term" value="P:transcription initiation at RNA polymerase III promoter"/>
    <property type="evidence" value="ECO:0007669"/>
    <property type="project" value="InterPro"/>
</dbReference>
<keyword evidence="9" id="KW-0396">Initiation factor</keyword>
<dbReference type="Pfam" id="PF04182">
    <property type="entry name" value="B-block_TFIIIC"/>
    <property type="match status" value="1"/>
</dbReference>
<keyword evidence="3" id="KW-0238">DNA-binding</keyword>
<evidence type="ECO:0000256" key="5">
    <source>
        <dbReference type="ARBA" id="ARBA00023242"/>
    </source>
</evidence>
<feature type="compositionally biased region" description="Basic and acidic residues" evidence="6">
    <location>
        <begin position="825"/>
        <end position="843"/>
    </location>
</feature>
<dbReference type="PANTHER" id="PTHR15180:SF1">
    <property type="entry name" value="GENERAL TRANSCRIPTION FACTOR 3C POLYPEPTIDE 1"/>
    <property type="match status" value="1"/>
</dbReference>
<evidence type="ECO:0000256" key="1">
    <source>
        <dbReference type="ARBA" id="ARBA00004123"/>
    </source>
</evidence>
<keyword evidence="9" id="KW-0648">Protein biosynthesis</keyword>
<feature type="region of interest" description="Disordered" evidence="6">
    <location>
        <begin position="1126"/>
        <end position="1145"/>
    </location>
</feature>
<feature type="region of interest" description="Disordered" evidence="6">
    <location>
        <begin position="1344"/>
        <end position="1375"/>
    </location>
</feature>
<dbReference type="GeneID" id="25320558"/>
<dbReference type="RefSeq" id="XP_013324372.1">
    <property type="nucleotide sequence ID" value="XM_013468918.1"/>
</dbReference>
<comment type="subcellular location">
    <subcellularLocation>
        <location evidence="1">Nucleus</location>
    </subcellularLocation>
</comment>
<feature type="compositionally biased region" description="Acidic residues" evidence="6">
    <location>
        <begin position="336"/>
        <end position="345"/>
    </location>
</feature>
<organism evidence="9 10">
    <name type="scientific">Rasamsonia emersonii (strain ATCC 16479 / CBS 393.64 / IMI 116815)</name>
    <dbReference type="NCBI Taxonomy" id="1408163"/>
    <lineage>
        <taxon>Eukaryota</taxon>
        <taxon>Fungi</taxon>
        <taxon>Dikarya</taxon>
        <taxon>Ascomycota</taxon>
        <taxon>Pezizomycotina</taxon>
        <taxon>Eurotiomycetes</taxon>
        <taxon>Eurotiomycetidae</taxon>
        <taxon>Eurotiales</taxon>
        <taxon>Trichocomaceae</taxon>
        <taxon>Rasamsonia</taxon>
    </lineage>
</organism>
<feature type="region of interest" description="Disordered" evidence="6">
    <location>
        <begin position="825"/>
        <end position="866"/>
    </location>
</feature>
<evidence type="ECO:0000259" key="8">
    <source>
        <dbReference type="Pfam" id="PF20222"/>
    </source>
</evidence>
<evidence type="ECO:0000259" key="7">
    <source>
        <dbReference type="Pfam" id="PF04182"/>
    </source>
</evidence>
<feature type="domain" description="Transcription factor tau subunit sfc3/Tfc3 C-terminal" evidence="8">
    <location>
        <begin position="1382"/>
        <end position="1810"/>
    </location>
</feature>
<dbReference type="OrthoDB" id="5403573at2759"/>
<sequence>MAPSFRDLIDYLLSEIALCGDQGATPAEVLSFIDAFYKNPPSGGALARSNRKPLIDRRFQEKVWTWLTRHPEVSVGKNREGNGLTLAEAEGAQSISAPVADETKPSLSQTGGPRVFVSQERTWLAITGHEPDESRVLPTEFALLSIIASRKSQGIVQTELVKVSGQDKRSVPKRTDALQQKGYIEKRAVQVKASRTSLCTLRKFVPETPTFSATETPADRGPKPKHEPGDIIDFKVFIDRLFGILKEYKIIARNDLKRILGFADGWRWRILSRALRKFERIGCVRRVKAQSQYQETMKALHPCVMLIREPTERDLELFHQDSKILFSNLEQENDNNAELEDDVDADPTKQGPPATNADGSLVVKQEVVEGGRTLPRWTPDRNIHNLIFDVIDSAGTSGRTNADTIRVGFGGFFRRPLENTLSRLVECWQVSQPPHLRHLALVRDTALSKTVTHYVHYSAKNFKKLVDSGAASWEAVEFVPKDSKSEKITVPPVDAVPKLDEYGLPPIDPSADFIKKGDATLRECVAAAKPADYLLSSSDPVAVLLPGGTYSKLSLVMNATAELNSSLAVRSRRDNIPPAALKRITRPTRVLGRPKGTPNRPASLHQDAIPLVPAKRAPTAVELDEDFDEDSITVFKRPRLSKGDPERFKGMSEKEKLEALGLDETWTEYNVFLIERPAPGVYITPRGKRRPAGHRQGRPKISRIAIFKSPKLRSFPWFIEEAAEGMSDPETVDTETPAPTPSVDGASQKAHTPLRRAKRTHQEDGDVVAAQEVGDAQPPKRQRIDEKSAAEQDAGLPGGEPNIAGEIIHGKRTCQEDVEVEDITAKADGLQEDRSPKRLRLEENQAGITGTHPEGTVESALSKPVDSEHIATAETHDSAAVRDDLQPAKENEVGVASVISTTEVRPQVAPREVSYTPRGRKKKPRSEKGGSVAVLRRKIIMDIVEKCGGAFPLGTELWYPFVTAWMKTKYTEKPDLRTVRSTAKHLIDAGKLRQLTFSGRDSKGVMVTKSIITKPEIAPDDPIVKDLQHKMLTSEARFYIPPGVEVDPTISKSTRGAPSRTFGSVAKLPFEPGVTVHLHQKPALVVAQEKRKGQSIQRRLLQAIGADASAAAGGRRKPVRLMTIQRPSAQDPSAEGITSISRPAPAARAKARQPLRKLAPAPVPGGEPGQVPVGLAGKIKRTVHPISTMAPYAMLMNPRQEFHPPTGTFSCHAGLSAIRKQQVPEKKPTGVLPQSLTEIVSQTKPPRTVSAVDPRSSKFYAENDVIAKWEMQNAELFDARNKELVYINQTMSEPFQAAPIEGGIRFDVDEPLPQPVATPLPKVTRQVSRAMAVAKEAAVPSAGVQTPALVSSESNEALAEEQLEQPPARPPARRKAVRRNRFARAMPEAFVRKLMNAIVVVRTLAGGLEGKHVDWSLVAKAFPEHDPQFIHDRGKAILSRNRLQMAKMQSDFQERFIEAYERDEVPRIDYDNLEGYDWGKVAEWADSQVDIPKSQLVPDLPATREQFDELFELREESPSSALDQLYTNNPVATLGKKRAIYASVLFAIPLKEERPKSHAQKQRQAELSRLETAKTWIRANVVAGEETYDSAAARRLLARFPQPLIDDALQSLVTERVIAASNRGRITPGRNFNLTDVFHTSLGRKRAIDSALLKRAARFKTQVLDEDFRQQGFSEVQYNAEDGDILAIINLAAERQVVLKAYDPPRALYGLTEGGYETRVIAKDKFRFTVHVRPVRGTYVYGNPIREQACSVPPPRGEMDVAEPLTTLPGKVPVWFDVNGNLVKSMWDQVVAAVVGIVAIRPGIGAAAIASMVKPTMGAWEVELVLEWLGRVGVARRLPQPQRVHHHPSTAGWVVKEWWWLVV</sequence>
<keyword evidence="10" id="KW-1185">Reference proteome</keyword>
<dbReference type="CDD" id="cd16169">
    <property type="entry name" value="Tau138_eWH"/>
    <property type="match status" value="1"/>
</dbReference>
<reference evidence="9 10" key="1">
    <citation type="submission" date="2015-04" db="EMBL/GenBank/DDBJ databases">
        <authorList>
            <person name="Heijne W.H."/>
            <person name="Fedorova N.D."/>
            <person name="Nierman W.C."/>
            <person name="Vollebregt A.W."/>
            <person name="Zhao Z."/>
            <person name="Wu L."/>
            <person name="Kumar M."/>
            <person name="Stam H."/>
            <person name="van den Berg M.A."/>
            <person name="Pel H.J."/>
        </authorList>
    </citation>
    <scope>NUCLEOTIDE SEQUENCE [LARGE SCALE GENOMIC DNA]</scope>
    <source>
        <strain evidence="9 10">CBS 393.64</strain>
    </source>
</reference>
<comment type="caution">
    <text evidence="9">The sequence shown here is derived from an EMBL/GenBank/DDBJ whole genome shotgun (WGS) entry which is preliminary data.</text>
</comment>
<dbReference type="InterPro" id="IPR007309">
    <property type="entry name" value="TFIIIC_Bblock-bd"/>
</dbReference>
<accession>A0A0F4YI31</accession>
<feature type="compositionally biased region" description="Polar residues" evidence="6">
    <location>
        <begin position="1126"/>
        <end position="1141"/>
    </location>
</feature>
<feature type="region of interest" description="Disordered" evidence="6">
    <location>
        <begin position="336"/>
        <end position="360"/>
    </location>
</feature>
<feature type="region of interest" description="Disordered" evidence="6">
    <location>
        <begin position="906"/>
        <end position="929"/>
    </location>
</feature>
<keyword evidence="5" id="KW-0539">Nucleus</keyword>
<dbReference type="GO" id="GO:0005634">
    <property type="term" value="C:nucleus"/>
    <property type="evidence" value="ECO:0007669"/>
    <property type="project" value="UniProtKB-SubCell"/>
</dbReference>
<name>A0A0F4YI31_RASE3</name>
<dbReference type="GO" id="GO:0000127">
    <property type="term" value="C:transcription factor TFIIIC complex"/>
    <property type="evidence" value="ECO:0007669"/>
    <property type="project" value="InterPro"/>
</dbReference>
<dbReference type="Pfam" id="PF20222">
    <property type="entry name" value="DUF6581"/>
    <property type="match status" value="1"/>
</dbReference>
<protein>
    <submittedName>
        <fullName evidence="9">TFIIIC transcription initiation factor complex subunits Tfc3</fullName>
    </submittedName>
</protein>
<dbReference type="GO" id="GO:0042791">
    <property type="term" value="P:5S class rRNA transcription by RNA polymerase III"/>
    <property type="evidence" value="ECO:0007669"/>
    <property type="project" value="TreeGrafter"/>
</dbReference>